<name>A0A0G0Q1E3_9BACT</name>
<evidence type="ECO:0000313" key="2">
    <source>
        <dbReference type="Proteomes" id="UP000034539"/>
    </source>
</evidence>
<dbReference type="EMBL" id="LBXN01000009">
    <property type="protein sequence ID" value="KKR33983.1"/>
    <property type="molecule type" value="Genomic_DNA"/>
</dbReference>
<protein>
    <recommendedName>
        <fullName evidence="3">26 kDa periplasmic immunogenic protein</fullName>
    </recommendedName>
</protein>
<sequence>MEKNNSFDKIFTVLAVFGIIVGSLAVIKIFDISYPLTITTTTKSTELAVVGEGKTEAVPDTAYVDVGITVQAPTVEAAKKEIDDVNNKIVSSMKELGIEKKDIKTSNYSVNPNYKYANNENTISGYNGNASLTIKVINMRIVTDVVNKAADSGANLIQGTRFEVGSPEKYRKEARDKAIENAKEQAEELARTLGIRLGKIVNIVESSPNSPMPILYNKMSATVDGRGGGGPEIEPGIQTVESTVTLYFEKK</sequence>
<dbReference type="InterPro" id="IPR007497">
    <property type="entry name" value="SIMPL/DUF541"/>
</dbReference>
<dbReference type="AlphaFoldDB" id="A0A0G0Q1E3"/>
<dbReference type="Gene3D" id="3.30.110.170">
    <property type="entry name" value="Protein of unknown function (DUF541), domain 1"/>
    <property type="match status" value="1"/>
</dbReference>
<proteinExistence type="predicted"/>
<dbReference type="PANTHER" id="PTHR34387">
    <property type="entry name" value="SLR1258 PROTEIN"/>
    <property type="match status" value="1"/>
</dbReference>
<dbReference type="PANTHER" id="PTHR34387:SF1">
    <property type="entry name" value="PERIPLASMIC IMMUNOGENIC PROTEIN"/>
    <property type="match status" value="1"/>
</dbReference>
<reference evidence="1 2" key="1">
    <citation type="journal article" date="2015" name="Nature">
        <title>rRNA introns, odd ribosomes, and small enigmatic genomes across a large radiation of phyla.</title>
        <authorList>
            <person name="Brown C.T."/>
            <person name="Hug L.A."/>
            <person name="Thomas B.C."/>
            <person name="Sharon I."/>
            <person name="Castelle C.J."/>
            <person name="Singh A."/>
            <person name="Wilkins M.J."/>
            <person name="Williams K.H."/>
            <person name="Banfield J.F."/>
        </authorList>
    </citation>
    <scope>NUCLEOTIDE SEQUENCE [LARGE SCALE GENOMIC DNA]</scope>
</reference>
<evidence type="ECO:0008006" key="3">
    <source>
        <dbReference type="Google" id="ProtNLM"/>
    </source>
</evidence>
<accession>A0A0G0Q1E3</accession>
<comment type="caution">
    <text evidence="1">The sequence shown here is derived from an EMBL/GenBank/DDBJ whole genome shotgun (WGS) entry which is preliminary data.</text>
</comment>
<dbReference type="InterPro" id="IPR052022">
    <property type="entry name" value="26kDa_periplasmic_antigen"/>
</dbReference>
<gene>
    <name evidence="1" type="ORF">UT63_C0009G0013</name>
</gene>
<organism evidence="1 2">
    <name type="scientific">Candidatus Gottesmanbacteria bacterium GW2011_GWC2_39_8</name>
    <dbReference type="NCBI Taxonomy" id="1618450"/>
    <lineage>
        <taxon>Bacteria</taxon>
        <taxon>Candidatus Gottesmaniibacteriota</taxon>
    </lineage>
</organism>
<dbReference type="Gene3D" id="3.30.70.2970">
    <property type="entry name" value="Protein of unknown function (DUF541), domain 2"/>
    <property type="match status" value="1"/>
</dbReference>
<dbReference type="Pfam" id="PF04402">
    <property type="entry name" value="SIMPL"/>
    <property type="match status" value="1"/>
</dbReference>
<dbReference type="GO" id="GO:0006974">
    <property type="term" value="P:DNA damage response"/>
    <property type="evidence" value="ECO:0007669"/>
    <property type="project" value="TreeGrafter"/>
</dbReference>
<dbReference type="Proteomes" id="UP000034539">
    <property type="component" value="Unassembled WGS sequence"/>
</dbReference>
<evidence type="ECO:0000313" key="1">
    <source>
        <dbReference type="EMBL" id="KKR33983.1"/>
    </source>
</evidence>